<dbReference type="SUPFAM" id="SSF47986">
    <property type="entry name" value="DEATH domain"/>
    <property type="match status" value="2"/>
</dbReference>
<dbReference type="AlphaFoldDB" id="A0A9F2QBZ4"/>
<feature type="non-terminal residue" evidence="8">
    <location>
        <position position="311"/>
    </location>
</feature>
<gene>
    <name evidence="8" type="primary">LOC103052358</name>
</gene>
<dbReference type="Gene3D" id="1.10.533.10">
    <property type="entry name" value="Death Domain, Fas"/>
    <property type="match status" value="2"/>
</dbReference>
<dbReference type="SUPFAM" id="SSF52129">
    <property type="entry name" value="Caspase-like"/>
    <property type="match status" value="1"/>
</dbReference>
<dbReference type="GO" id="GO:0004197">
    <property type="term" value="F:cysteine-type endopeptidase activity"/>
    <property type="evidence" value="ECO:0007669"/>
    <property type="project" value="InterPro"/>
</dbReference>
<keyword evidence="7" id="KW-1185">Reference proteome</keyword>
<evidence type="ECO:0000259" key="6">
    <source>
        <dbReference type="PROSITE" id="PS50208"/>
    </source>
</evidence>
<feature type="region of interest" description="Disordered" evidence="4">
    <location>
        <begin position="240"/>
        <end position="266"/>
    </location>
</feature>
<dbReference type="PANTHER" id="PTHR48169:SF7">
    <property type="entry name" value="CASPASE 10"/>
    <property type="match status" value="1"/>
</dbReference>
<dbReference type="InterPro" id="IPR001309">
    <property type="entry name" value="Pept_C14_p20"/>
</dbReference>
<proteinExistence type="inferred from homology"/>
<comment type="similarity">
    <text evidence="1">Belongs to the peptidase C14A family.</text>
</comment>
<evidence type="ECO:0000256" key="3">
    <source>
        <dbReference type="ARBA" id="ARBA00022737"/>
    </source>
</evidence>
<dbReference type="PROSITE" id="PS50208">
    <property type="entry name" value="CASPASE_P20"/>
    <property type="match status" value="1"/>
</dbReference>
<dbReference type="PROSITE" id="PS50168">
    <property type="entry name" value="DED"/>
    <property type="match status" value="2"/>
</dbReference>
<feature type="domain" description="Caspase family p20" evidence="6">
    <location>
        <begin position="274"/>
        <end position="311"/>
    </location>
</feature>
<feature type="domain" description="DED" evidence="5">
    <location>
        <begin position="103"/>
        <end position="178"/>
    </location>
</feature>
<name>A0A9F2QBZ4_PYTBI</name>
<dbReference type="InterPro" id="IPR001875">
    <property type="entry name" value="DED_dom"/>
</dbReference>
<feature type="domain" description="DED" evidence="5">
    <location>
        <begin position="8"/>
        <end position="86"/>
    </location>
</feature>
<evidence type="ECO:0000256" key="1">
    <source>
        <dbReference type="ARBA" id="ARBA00010134"/>
    </source>
</evidence>
<dbReference type="FunFam" id="1.10.533.10:FF:000016">
    <property type="entry name" value="CASP8 and FADD-like apoptosis regulator"/>
    <property type="match status" value="1"/>
</dbReference>
<evidence type="ECO:0000313" key="7">
    <source>
        <dbReference type="Proteomes" id="UP000695026"/>
    </source>
</evidence>
<dbReference type="InterPro" id="IPR029030">
    <property type="entry name" value="Caspase-like_dom_sf"/>
</dbReference>
<dbReference type="FunFam" id="1.10.533.10:FF:000038">
    <property type="entry name" value="Caspase 10"/>
    <property type="match status" value="1"/>
</dbReference>
<dbReference type="GO" id="GO:0006915">
    <property type="term" value="P:apoptotic process"/>
    <property type="evidence" value="ECO:0007669"/>
    <property type="project" value="UniProtKB-KW"/>
</dbReference>
<reference evidence="8" key="1">
    <citation type="submission" date="2025-08" db="UniProtKB">
        <authorList>
            <consortium name="RefSeq"/>
        </authorList>
    </citation>
    <scope>IDENTIFICATION</scope>
    <source>
        <tissue evidence="8">Liver</tissue>
    </source>
</reference>
<dbReference type="KEGG" id="pbi:103052358"/>
<protein>
    <submittedName>
        <fullName evidence="8">Caspase-10</fullName>
    </submittedName>
</protein>
<evidence type="ECO:0000256" key="2">
    <source>
        <dbReference type="ARBA" id="ARBA00022703"/>
    </source>
</evidence>
<dbReference type="GeneID" id="103052358"/>
<feature type="compositionally biased region" description="Polar residues" evidence="4">
    <location>
        <begin position="245"/>
        <end position="266"/>
    </location>
</feature>
<dbReference type="SMART" id="SM00031">
    <property type="entry name" value="DED"/>
    <property type="match status" value="2"/>
</dbReference>
<dbReference type="OrthoDB" id="6114029at2759"/>
<dbReference type="GO" id="GO:0006508">
    <property type="term" value="P:proteolysis"/>
    <property type="evidence" value="ECO:0007669"/>
    <property type="project" value="InterPro"/>
</dbReference>
<dbReference type="RefSeq" id="XP_007428068.2">
    <property type="nucleotide sequence ID" value="XM_007428006.2"/>
</dbReference>
<sequence>MADNGNVIFRQQLLSVDENLGKEDVEDLKFLCSDFIPLKKLETVTSAQDIFQLLINKDLVNRDDTFLIAELLYMIKCNFLLQKLGYTKEIVQEHQPKRGKVSGYRQMLYEIAEELTKDQVKSAAFLLKDHLPKKQSTMSALELLTSLEKKSLLKESDLSILEEICQRIAPHLLKKVVTYRQTKGIKEIVPSSVRGFNKPTFGITLLQDPVQPKNHEFGSLEEHVGSFHSLAVNQAVKAEPVSDPSGRSLQQTVGNDESNAATERSSQYKMDGRCKGYCLIINNVNFEGGLRRRSGSEKDASKWLKAMLILG</sequence>
<accession>A0A9F2QBZ4</accession>
<evidence type="ECO:0000313" key="8">
    <source>
        <dbReference type="RefSeq" id="XP_007428068.2"/>
    </source>
</evidence>
<dbReference type="GO" id="GO:0005737">
    <property type="term" value="C:cytoplasm"/>
    <property type="evidence" value="ECO:0007669"/>
    <property type="project" value="UniProtKB-ARBA"/>
</dbReference>
<keyword evidence="2" id="KW-0053">Apoptosis</keyword>
<keyword evidence="3" id="KW-0677">Repeat</keyword>
<organism evidence="7 8">
    <name type="scientific">Python bivittatus</name>
    <name type="common">Burmese python</name>
    <name type="synonym">Python molurus bivittatus</name>
    <dbReference type="NCBI Taxonomy" id="176946"/>
    <lineage>
        <taxon>Eukaryota</taxon>
        <taxon>Metazoa</taxon>
        <taxon>Chordata</taxon>
        <taxon>Craniata</taxon>
        <taxon>Vertebrata</taxon>
        <taxon>Euteleostomi</taxon>
        <taxon>Lepidosauria</taxon>
        <taxon>Squamata</taxon>
        <taxon>Bifurcata</taxon>
        <taxon>Unidentata</taxon>
        <taxon>Episquamata</taxon>
        <taxon>Toxicofera</taxon>
        <taxon>Serpentes</taxon>
        <taxon>Henophidia</taxon>
        <taxon>Pythonidae</taxon>
        <taxon>Python</taxon>
    </lineage>
</organism>
<dbReference type="PANTHER" id="PTHR48169">
    <property type="entry name" value="DED DOMAIN-CONTAINING PROTEIN"/>
    <property type="match status" value="1"/>
</dbReference>
<dbReference type="Proteomes" id="UP000695026">
    <property type="component" value="Unplaced"/>
</dbReference>
<evidence type="ECO:0000259" key="5">
    <source>
        <dbReference type="PROSITE" id="PS50168"/>
    </source>
</evidence>
<dbReference type="InterPro" id="IPR011029">
    <property type="entry name" value="DEATH-like_dom_sf"/>
</dbReference>
<evidence type="ECO:0000256" key="4">
    <source>
        <dbReference type="SAM" id="MobiDB-lite"/>
    </source>
</evidence>
<dbReference type="Gene3D" id="3.40.50.1460">
    <property type="match status" value="1"/>
</dbReference>
<dbReference type="OMA" id="AXHEDIL"/>
<dbReference type="Pfam" id="PF01335">
    <property type="entry name" value="DED"/>
    <property type="match status" value="2"/>
</dbReference>
<dbReference type="GO" id="GO:0042981">
    <property type="term" value="P:regulation of apoptotic process"/>
    <property type="evidence" value="ECO:0007669"/>
    <property type="project" value="InterPro"/>
</dbReference>